<keyword evidence="2" id="KW-0049">Antioxidant</keyword>
<dbReference type="PANTHER" id="PTHR43110:SF1">
    <property type="entry name" value="THIOL PEROXIDASE"/>
    <property type="match status" value="1"/>
</dbReference>
<feature type="active site" description="Cysteine sulfenic acid (-SOH) intermediate; for peroxidase activity" evidence="5">
    <location>
        <position position="46"/>
    </location>
</feature>
<keyword evidence="3" id="KW-0560">Oxidoreductase</keyword>
<feature type="domain" description="Thioredoxin" evidence="6">
    <location>
        <begin position="4"/>
        <end position="154"/>
    </location>
</feature>
<evidence type="ECO:0000256" key="4">
    <source>
        <dbReference type="ARBA" id="ARBA00023284"/>
    </source>
</evidence>
<dbReference type="Proteomes" id="UP000652354">
    <property type="component" value="Unassembled WGS sequence"/>
</dbReference>
<dbReference type="SUPFAM" id="SSF52833">
    <property type="entry name" value="Thioredoxin-like"/>
    <property type="match status" value="1"/>
</dbReference>
<accession>A0A919Q3D8</accession>
<dbReference type="GO" id="GO:0004601">
    <property type="term" value="F:peroxidase activity"/>
    <property type="evidence" value="ECO:0007669"/>
    <property type="project" value="UniProtKB-KW"/>
</dbReference>
<dbReference type="PIRSF" id="PIRSF000239">
    <property type="entry name" value="AHPC"/>
    <property type="match status" value="1"/>
</dbReference>
<evidence type="ECO:0000313" key="7">
    <source>
        <dbReference type="EMBL" id="GIG55537.1"/>
    </source>
</evidence>
<evidence type="ECO:0000313" key="8">
    <source>
        <dbReference type="Proteomes" id="UP000652354"/>
    </source>
</evidence>
<proteinExistence type="predicted"/>
<dbReference type="PANTHER" id="PTHR43110">
    <property type="entry name" value="THIOL PEROXIDASE"/>
    <property type="match status" value="1"/>
</dbReference>
<keyword evidence="1" id="KW-0575">Peroxidase</keyword>
<dbReference type="Pfam" id="PF00578">
    <property type="entry name" value="AhpC-TSA"/>
    <property type="match status" value="1"/>
</dbReference>
<keyword evidence="4" id="KW-0676">Redox-active center</keyword>
<comment type="caution">
    <text evidence="7">The sequence shown here is derived from an EMBL/GenBank/DDBJ whole genome shotgun (WGS) entry which is preliminary data.</text>
</comment>
<gene>
    <name evidence="7" type="primary">ahpC</name>
    <name evidence="7" type="ORF">Dac01nite_22890</name>
</gene>
<dbReference type="CDD" id="cd03018">
    <property type="entry name" value="PRX_AhpE_like"/>
    <property type="match status" value="1"/>
</dbReference>
<organism evidence="7 8">
    <name type="scientific">Demequina activiva</name>
    <dbReference type="NCBI Taxonomy" id="1582364"/>
    <lineage>
        <taxon>Bacteria</taxon>
        <taxon>Bacillati</taxon>
        <taxon>Actinomycetota</taxon>
        <taxon>Actinomycetes</taxon>
        <taxon>Micrococcales</taxon>
        <taxon>Demequinaceae</taxon>
        <taxon>Demequina</taxon>
    </lineage>
</organism>
<keyword evidence="8" id="KW-1185">Reference proteome</keyword>
<evidence type="ECO:0000256" key="2">
    <source>
        <dbReference type="ARBA" id="ARBA00022862"/>
    </source>
</evidence>
<dbReference type="RefSeq" id="WP_203657136.1">
    <property type="nucleotide sequence ID" value="NZ_BONR01000006.1"/>
</dbReference>
<evidence type="ECO:0000256" key="3">
    <source>
        <dbReference type="ARBA" id="ARBA00023002"/>
    </source>
</evidence>
<dbReference type="Gene3D" id="3.40.30.10">
    <property type="entry name" value="Glutaredoxin"/>
    <property type="match status" value="1"/>
</dbReference>
<sequence>MSDGLVGHPAPDLTLTDQHGRHVTLSDYRGAAVLLVFVPFAFSDTCTNELIDLRDASDLTEDRALEVIVVSCDSIYTLKAWADAHGYTGELLSDFWPHGEAASAYGVFNPQKGLATRGTFLIDADGSVAWSVINPTGQAREIDAYREAIAQLGRPAAR</sequence>
<dbReference type="InterPro" id="IPR036249">
    <property type="entry name" value="Thioredoxin-like_sf"/>
</dbReference>
<evidence type="ECO:0000256" key="1">
    <source>
        <dbReference type="ARBA" id="ARBA00022559"/>
    </source>
</evidence>
<protein>
    <submittedName>
        <fullName evidence="7">Peroxiredoxin</fullName>
    </submittedName>
</protein>
<name>A0A919Q3D8_9MICO</name>
<evidence type="ECO:0000256" key="5">
    <source>
        <dbReference type="PIRSR" id="PIRSR000239-1"/>
    </source>
</evidence>
<dbReference type="PROSITE" id="PS51352">
    <property type="entry name" value="THIOREDOXIN_2"/>
    <property type="match status" value="1"/>
</dbReference>
<dbReference type="AlphaFoldDB" id="A0A919Q3D8"/>
<evidence type="ECO:0000259" key="6">
    <source>
        <dbReference type="PROSITE" id="PS51352"/>
    </source>
</evidence>
<dbReference type="EMBL" id="BONR01000006">
    <property type="protein sequence ID" value="GIG55537.1"/>
    <property type="molecule type" value="Genomic_DNA"/>
</dbReference>
<dbReference type="InterPro" id="IPR013766">
    <property type="entry name" value="Thioredoxin_domain"/>
</dbReference>
<reference evidence="7" key="1">
    <citation type="submission" date="2021-01" db="EMBL/GenBank/DDBJ databases">
        <title>Whole genome shotgun sequence of Demequina activiva NBRC 110675.</title>
        <authorList>
            <person name="Komaki H."/>
            <person name="Tamura T."/>
        </authorList>
    </citation>
    <scope>NUCLEOTIDE SEQUENCE</scope>
    <source>
        <strain evidence="7">NBRC 110675</strain>
    </source>
</reference>
<dbReference type="InterPro" id="IPR050455">
    <property type="entry name" value="Tpx_Peroxidase_subfamily"/>
</dbReference>
<dbReference type="InterPro" id="IPR024706">
    <property type="entry name" value="Peroxiredoxin_AhpC-typ"/>
</dbReference>
<dbReference type="InterPro" id="IPR000866">
    <property type="entry name" value="AhpC/TSA"/>
</dbReference>